<dbReference type="GO" id="GO:0046983">
    <property type="term" value="F:protein dimerization activity"/>
    <property type="evidence" value="ECO:0007669"/>
    <property type="project" value="InterPro"/>
</dbReference>
<dbReference type="InterPro" id="IPR003594">
    <property type="entry name" value="HATPase_dom"/>
</dbReference>
<dbReference type="SMART" id="SM00065">
    <property type="entry name" value="GAF"/>
    <property type="match status" value="1"/>
</dbReference>
<keyword evidence="3" id="KW-0902">Two-component regulatory system</keyword>
<feature type="domain" description="Histidine kinase" evidence="6">
    <location>
        <begin position="995"/>
        <end position="1196"/>
    </location>
</feature>
<proteinExistence type="predicted"/>
<evidence type="ECO:0000256" key="2">
    <source>
        <dbReference type="ARBA" id="ARBA00022777"/>
    </source>
</evidence>
<dbReference type="PANTHER" id="PTHR24421">
    <property type="entry name" value="NITRATE/NITRITE SENSOR PROTEIN NARX-RELATED"/>
    <property type="match status" value="1"/>
</dbReference>
<dbReference type="InterPro" id="IPR011123">
    <property type="entry name" value="Y_Y_Y"/>
</dbReference>
<comment type="caution">
    <text evidence="7">The sequence shown here is derived from an EMBL/GenBank/DDBJ whole genome shotgun (WGS) entry which is preliminary data.</text>
</comment>
<evidence type="ECO:0000313" key="8">
    <source>
        <dbReference type="Proteomes" id="UP000295293"/>
    </source>
</evidence>
<dbReference type="InterPro" id="IPR013783">
    <property type="entry name" value="Ig-like_fold"/>
</dbReference>
<evidence type="ECO:0000256" key="5">
    <source>
        <dbReference type="SAM" id="SignalP"/>
    </source>
</evidence>
<evidence type="ECO:0000259" key="6">
    <source>
        <dbReference type="PROSITE" id="PS50109"/>
    </source>
</evidence>
<evidence type="ECO:0000256" key="4">
    <source>
        <dbReference type="SAM" id="Coils"/>
    </source>
</evidence>
<dbReference type="Pfam" id="PF07495">
    <property type="entry name" value="Y_Y_Y"/>
    <property type="match status" value="1"/>
</dbReference>
<dbReference type="OrthoDB" id="197861at2"/>
<keyword evidence="8" id="KW-1185">Reference proteome</keyword>
<dbReference type="Gene3D" id="1.20.5.1930">
    <property type="match status" value="1"/>
</dbReference>
<feature type="chain" id="PRO_5020326357" evidence="5">
    <location>
        <begin position="28"/>
        <end position="1197"/>
    </location>
</feature>
<dbReference type="EMBL" id="SNZH01000001">
    <property type="protein sequence ID" value="TDR48423.1"/>
    <property type="molecule type" value="Genomic_DNA"/>
</dbReference>
<dbReference type="SUPFAM" id="SSF55781">
    <property type="entry name" value="GAF domain-like"/>
    <property type="match status" value="1"/>
</dbReference>
<gene>
    <name evidence="7" type="ORF">DFR29_10143</name>
</gene>
<dbReference type="Proteomes" id="UP000295293">
    <property type="component" value="Unassembled WGS sequence"/>
</dbReference>
<accession>A0A4R6Z971</accession>
<dbReference type="CDD" id="cd16917">
    <property type="entry name" value="HATPase_UhpB-NarQ-NarX-like"/>
    <property type="match status" value="1"/>
</dbReference>
<dbReference type="InterPro" id="IPR005467">
    <property type="entry name" value="His_kinase_dom"/>
</dbReference>
<keyword evidence="1" id="KW-0808">Transferase</keyword>
<dbReference type="RefSeq" id="WP_133816551.1">
    <property type="nucleotide sequence ID" value="NZ_SNZH01000001.1"/>
</dbReference>
<dbReference type="InterPro" id="IPR003018">
    <property type="entry name" value="GAF"/>
</dbReference>
<dbReference type="InterPro" id="IPR036890">
    <property type="entry name" value="HATPase_C_sf"/>
</dbReference>
<dbReference type="Gene3D" id="2.60.40.10">
    <property type="entry name" value="Immunoglobulins"/>
    <property type="match status" value="1"/>
</dbReference>
<keyword evidence="4" id="KW-0175">Coiled coil</keyword>
<dbReference type="SUPFAM" id="SSF63829">
    <property type="entry name" value="Calcium-dependent phosphotriesterase"/>
    <property type="match status" value="2"/>
</dbReference>
<dbReference type="Pfam" id="PF13185">
    <property type="entry name" value="GAF_2"/>
    <property type="match status" value="1"/>
</dbReference>
<evidence type="ECO:0000313" key="7">
    <source>
        <dbReference type="EMBL" id="TDR48423.1"/>
    </source>
</evidence>
<feature type="signal peptide" evidence="5">
    <location>
        <begin position="1"/>
        <end position="27"/>
    </location>
</feature>
<keyword evidence="2 7" id="KW-0418">Kinase</keyword>
<sequence>MPPLSLRCCARLFAGTLALAGGAAARAAPPAPLPGHVPARSYGPAQGLPDVSIRALLQDRTGFVWVAAEEGLYRYDAHRFERFGADSGLAAAPTALQEDDAGGLWVGTRAGLYRRTGEGFARVQGTAGLDVSGLASAGDTVWIASGSGPLRIAGTGAAVALPDWPGQAATAILPGEQAGTAWVARWGERAEMRYWTGTGWQPAQLTAQAAAARIDALARDGQQRIWARQGTALLLAARPAQAPVQFVRAQLPASLAGQLKSARGYLLPGRRGDIWAPVDNGLLHLSGDVWTHRDVSHSLPAAWTRSVLEDREGNLWIGARGLHRLRYDSPFRAYAGREGIDGNAAWSLLRDSRQRLWLAGSGLAELGVDGRRPLAATQGYHLRTITECSDGTLYTAGLPGDAILAHDPASGTVQRIALDALASARVLRLFCDRSGTLWAASEDQGLLRSPAPGREAFVRVELPGGTPGEFVGDIRQDNAGRLWAAGRHGLALFDAGRWQRFGTGDGLRSDHVAYLAPLRSGAMLVGYFGTEGVAQASYSEGRFTLQPVPLPAAAAASGIYLIGEDAQQRLWLGGSRGLYRRDSQGWRHFGSADGLVGEDVNNMAFLAEANGDVWIGTSAGLARLDGAMDAASPRQALPPPAVVITGFRLGAERADPDAAALAVPAGVQRASFRYAALNYADEEQREYRSRLLGQDAQFRQSSANEQHYFGLAPGDYRFEVAARSRDGEWGPLRSVAFTIPPPWWQAGWLRALAALLLAGLVLLGVRWRLARLQARNRALEQHIGARTEELRASNVALRAEIDERLAAERALSALNDEERRRKERFHLITRIAALISANLDADSLLQHSADAIHDVLGYASVDIPLLDPADASALLVRARGGRHRQAGAPAQRLSLDAGIMGAAVRERRAQCINDTDADARCRQAPGSSANRAQLAIPILIGDTPLGVLNVEGDQPFDDLDTAGLAIVADYLAVAIENARLFRQARESAVLAERRRVAHDLHDNIIQILSSISLQAQTLAHISTIPSADPMQRAVRVAELAQLAVREMRALLQELRPAEPHAAANAALPQSTSLPDAVQQLLRLMVPPAIVVEFDFSRYVAQQAGHEQALLRIVQEAVSNAVRHARASILRVLGQVDADTASVSVADNGKGMPARQRRKGLGQESMRARVAALGGGLHSGAGSAGGTVVQAWLPRHDR</sequence>
<keyword evidence="5" id="KW-0732">Signal</keyword>
<dbReference type="SUPFAM" id="SSF55874">
    <property type="entry name" value="ATPase domain of HSP90 chaperone/DNA topoisomerase II/histidine kinase"/>
    <property type="match status" value="1"/>
</dbReference>
<dbReference type="AlphaFoldDB" id="A0A4R6Z971"/>
<reference evidence="7 8" key="1">
    <citation type="submission" date="2019-03" db="EMBL/GenBank/DDBJ databases">
        <title>Genomic Encyclopedia of Type Strains, Phase IV (KMG-IV): sequencing the most valuable type-strain genomes for metagenomic binning, comparative biology and taxonomic classification.</title>
        <authorList>
            <person name="Goeker M."/>
        </authorList>
    </citation>
    <scope>NUCLEOTIDE SEQUENCE [LARGE SCALE GENOMIC DNA]</scope>
    <source>
        <strain evidence="7 8">DSM 21667</strain>
    </source>
</reference>
<dbReference type="PROSITE" id="PS50109">
    <property type="entry name" value="HIS_KIN"/>
    <property type="match status" value="1"/>
</dbReference>
<dbReference type="GO" id="GO:0000155">
    <property type="term" value="F:phosphorelay sensor kinase activity"/>
    <property type="evidence" value="ECO:0007669"/>
    <property type="project" value="InterPro"/>
</dbReference>
<dbReference type="Gene3D" id="2.130.10.10">
    <property type="entry name" value="YVTN repeat-like/Quinoprotein amine dehydrogenase"/>
    <property type="match status" value="4"/>
</dbReference>
<organism evidence="7 8">
    <name type="scientific">Tahibacter aquaticus</name>
    <dbReference type="NCBI Taxonomy" id="520092"/>
    <lineage>
        <taxon>Bacteria</taxon>
        <taxon>Pseudomonadati</taxon>
        <taxon>Pseudomonadota</taxon>
        <taxon>Gammaproteobacteria</taxon>
        <taxon>Lysobacterales</taxon>
        <taxon>Rhodanobacteraceae</taxon>
        <taxon>Tahibacter</taxon>
    </lineage>
</organism>
<dbReference type="Pfam" id="PF07730">
    <property type="entry name" value="HisKA_3"/>
    <property type="match status" value="1"/>
</dbReference>
<dbReference type="InterPro" id="IPR029016">
    <property type="entry name" value="GAF-like_dom_sf"/>
</dbReference>
<feature type="coiled-coil region" evidence="4">
    <location>
        <begin position="769"/>
        <end position="817"/>
    </location>
</feature>
<dbReference type="InterPro" id="IPR011712">
    <property type="entry name" value="Sig_transdc_His_kin_sub3_dim/P"/>
</dbReference>
<dbReference type="SMART" id="SM00387">
    <property type="entry name" value="HATPase_c"/>
    <property type="match status" value="1"/>
</dbReference>
<dbReference type="PANTHER" id="PTHR24421:SF61">
    <property type="entry name" value="OXYGEN SENSOR HISTIDINE KINASE NREB"/>
    <property type="match status" value="1"/>
</dbReference>
<evidence type="ECO:0000256" key="1">
    <source>
        <dbReference type="ARBA" id="ARBA00022679"/>
    </source>
</evidence>
<dbReference type="Pfam" id="PF02518">
    <property type="entry name" value="HATPase_c"/>
    <property type="match status" value="1"/>
</dbReference>
<dbReference type="GO" id="GO:0016020">
    <property type="term" value="C:membrane"/>
    <property type="evidence" value="ECO:0007669"/>
    <property type="project" value="InterPro"/>
</dbReference>
<dbReference type="InterPro" id="IPR015943">
    <property type="entry name" value="WD40/YVTN_repeat-like_dom_sf"/>
</dbReference>
<dbReference type="Gene3D" id="3.30.565.10">
    <property type="entry name" value="Histidine kinase-like ATPase, C-terminal domain"/>
    <property type="match status" value="1"/>
</dbReference>
<protein>
    <submittedName>
        <fullName evidence="7">Histidine kinase/DNA gyrase B/HSP90-like ATPase</fullName>
    </submittedName>
</protein>
<dbReference type="InterPro" id="IPR050482">
    <property type="entry name" value="Sensor_HK_TwoCompSys"/>
</dbReference>
<dbReference type="Gene3D" id="3.30.450.40">
    <property type="match status" value="1"/>
</dbReference>
<name>A0A4R6Z971_9GAMM</name>
<evidence type="ECO:0000256" key="3">
    <source>
        <dbReference type="ARBA" id="ARBA00023012"/>
    </source>
</evidence>